<comment type="subcellular location">
    <subcellularLocation>
        <location evidence="1">Nucleus</location>
    </subcellularLocation>
</comment>
<feature type="domain" description="CID" evidence="10">
    <location>
        <begin position="921"/>
        <end position="1062"/>
    </location>
</feature>
<feature type="compositionally biased region" description="Basic and acidic residues" evidence="8">
    <location>
        <begin position="464"/>
        <end position="496"/>
    </location>
</feature>
<feature type="region of interest" description="Disordered" evidence="8">
    <location>
        <begin position="402"/>
        <end position="694"/>
    </location>
</feature>
<proteinExistence type="predicted"/>
<organism evidence="11">
    <name type="scientific">Davidia involucrata</name>
    <name type="common">Dove tree</name>
    <dbReference type="NCBI Taxonomy" id="16924"/>
    <lineage>
        <taxon>Eukaryota</taxon>
        <taxon>Viridiplantae</taxon>
        <taxon>Streptophyta</taxon>
        <taxon>Embryophyta</taxon>
        <taxon>Tracheophyta</taxon>
        <taxon>Spermatophyta</taxon>
        <taxon>Magnoliopsida</taxon>
        <taxon>eudicotyledons</taxon>
        <taxon>Gunneridae</taxon>
        <taxon>Pentapetalae</taxon>
        <taxon>asterids</taxon>
        <taxon>Cornales</taxon>
        <taxon>Nyssaceae</taxon>
        <taxon>Davidia</taxon>
    </lineage>
</organism>
<feature type="region of interest" description="Disordered" evidence="8">
    <location>
        <begin position="255"/>
        <end position="280"/>
    </location>
</feature>
<dbReference type="Gene3D" id="1.25.40.90">
    <property type="match status" value="1"/>
</dbReference>
<evidence type="ECO:0000313" key="11">
    <source>
        <dbReference type="EMBL" id="MPA51416.1"/>
    </source>
</evidence>
<feature type="compositionally biased region" description="Polar residues" evidence="8">
    <location>
        <begin position="1286"/>
        <end position="1300"/>
    </location>
</feature>
<dbReference type="PROSITE" id="PS50812">
    <property type="entry name" value="PWWP"/>
    <property type="match status" value="1"/>
</dbReference>
<keyword evidence="3" id="KW-0507">mRNA processing</keyword>
<reference evidence="11" key="1">
    <citation type="submission" date="2019-08" db="EMBL/GenBank/DDBJ databases">
        <title>Reference gene set and small RNA set construction with multiple tissues from Davidia involucrata Baill.</title>
        <authorList>
            <person name="Yang H."/>
            <person name="Zhou C."/>
            <person name="Li G."/>
            <person name="Wang J."/>
            <person name="Gao P."/>
            <person name="Wang M."/>
            <person name="Wang R."/>
            <person name="Zhao Y."/>
        </authorList>
    </citation>
    <scope>NUCLEOTIDE SEQUENCE</scope>
    <source>
        <tissue evidence="11">Mixed with DoveR01_LX</tissue>
    </source>
</reference>
<feature type="region of interest" description="Disordered" evidence="8">
    <location>
        <begin position="159"/>
        <end position="224"/>
    </location>
</feature>
<feature type="region of interest" description="Disordered" evidence="8">
    <location>
        <begin position="333"/>
        <end position="352"/>
    </location>
</feature>
<dbReference type="GO" id="GO:0006397">
    <property type="term" value="P:mRNA processing"/>
    <property type="evidence" value="ECO:0007669"/>
    <property type="project" value="UniProtKB-KW"/>
</dbReference>
<evidence type="ECO:0000256" key="7">
    <source>
        <dbReference type="ARBA" id="ARBA00023242"/>
    </source>
</evidence>
<feature type="compositionally biased region" description="Polar residues" evidence="8">
    <location>
        <begin position="883"/>
        <end position="895"/>
    </location>
</feature>
<feature type="domain" description="PWWP" evidence="9">
    <location>
        <begin position="20"/>
        <end position="77"/>
    </location>
</feature>
<gene>
    <name evidence="11" type="ORF">Din_020857</name>
</gene>
<feature type="compositionally biased region" description="Pro residues" evidence="8">
    <location>
        <begin position="1217"/>
        <end position="1284"/>
    </location>
</feature>
<feature type="compositionally biased region" description="Basic and acidic residues" evidence="8">
    <location>
        <begin position="112"/>
        <end position="122"/>
    </location>
</feature>
<dbReference type="GO" id="GO:0009908">
    <property type="term" value="P:flower development"/>
    <property type="evidence" value="ECO:0007669"/>
    <property type="project" value="UniProtKB-KW"/>
</dbReference>
<keyword evidence="2" id="KW-0217">Developmental protein</keyword>
<evidence type="ECO:0000256" key="6">
    <source>
        <dbReference type="ARBA" id="ARBA00023163"/>
    </source>
</evidence>
<keyword evidence="5" id="KW-0287">Flowering</keyword>
<evidence type="ECO:0000256" key="5">
    <source>
        <dbReference type="ARBA" id="ARBA00023089"/>
    </source>
</evidence>
<dbReference type="InterPro" id="IPR008942">
    <property type="entry name" value="ENTH_VHS"/>
</dbReference>
<feature type="compositionally biased region" description="Polar residues" evidence="8">
    <location>
        <begin position="734"/>
        <end position="746"/>
    </location>
</feature>
<feature type="region of interest" description="Disordered" evidence="8">
    <location>
        <begin position="112"/>
        <end position="138"/>
    </location>
</feature>
<dbReference type="InterPro" id="IPR006569">
    <property type="entry name" value="CID_dom"/>
</dbReference>
<keyword evidence="4" id="KW-0805">Transcription regulation</keyword>
<feature type="compositionally biased region" description="Basic residues" evidence="8">
    <location>
        <begin position="421"/>
        <end position="432"/>
    </location>
</feature>
<evidence type="ECO:0000259" key="10">
    <source>
        <dbReference type="PROSITE" id="PS51391"/>
    </source>
</evidence>
<feature type="compositionally biased region" description="Basic and acidic residues" evidence="8">
    <location>
        <begin position="600"/>
        <end position="609"/>
    </location>
</feature>
<dbReference type="SUPFAM" id="SSF63748">
    <property type="entry name" value="Tudor/PWWP/MBT"/>
    <property type="match status" value="1"/>
</dbReference>
<feature type="region of interest" description="Disordered" evidence="8">
    <location>
        <begin position="883"/>
        <end position="921"/>
    </location>
</feature>
<dbReference type="Gene3D" id="2.30.30.140">
    <property type="match status" value="1"/>
</dbReference>
<feature type="compositionally biased region" description="Polar residues" evidence="8">
    <location>
        <begin position="825"/>
        <end position="845"/>
    </location>
</feature>
<keyword evidence="6" id="KW-0804">Transcription</keyword>
<feature type="compositionally biased region" description="Polar residues" evidence="8">
    <location>
        <begin position="1383"/>
        <end position="1393"/>
    </location>
</feature>
<evidence type="ECO:0000259" key="9">
    <source>
        <dbReference type="PROSITE" id="PS50812"/>
    </source>
</evidence>
<evidence type="ECO:0000256" key="4">
    <source>
        <dbReference type="ARBA" id="ARBA00023015"/>
    </source>
</evidence>
<dbReference type="SMART" id="SM00582">
    <property type="entry name" value="RPR"/>
    <property type="match status" value="1"/>
</dbReference>
<dbReference type="PANTHER" id="PTHR12550:SF70">
    <property type="entry name" value="JIL-1 ANCHORING AND STABILIZING PROTEIN, ISOFORM A"/>
    <property type="match status" value="1"/>
</dbReference>
<evidence type="ECO:0000256" key="1">
    <source>
        <dbReference type="ARBA" id="ARBA00004123"/>
    </source>
</evidence>
<dbReference type="PANTHER" id="PTHR12550">
    <property type="entry name" value="HEPATOMA-DERIVED GROWTH FACTOR-RELATED"/>
    <property type="match status" value="1"/>
</dbReference>
<sequence>MAPGRKRGAKGAKAKSELSLGDLVLAKVKGFPAWPAKISRPEDWKRTPDPKKCFVQFFGTAEIAFVAPADIQAFTSEAKSKLSARCQGKTVKYFAQAVKEICEAFEELERKNSSGLRDDSDRSALGSEAPSVDGVEDDAAEVDLKAGIATDGSKVKTEIRGLGDHGSGLERCSQRQGEMDSRDIKPSISCDVDDSFSPVTSSKKKNKLSNEGVHVQKVSTSSPYNPSCLKEEVSCDKNEDKVICCEPSKVTEGLNASQSNRLSDVEEDSSTGLVCGKKDSSSPLVVSVRDKNYDSGRKALTNGHKSDKKAIGSRRKCEGAFEVRKSSSSAVLTPSKYETTGGHVDLPESGDAKDGIKRKIALGGSAKELSPEVLKEDIDVNNGKKVKKLLKAKKHFEVADDVQNYADGSSDEQAKGDLAGRKKRAQLGHGKHNLVTNEVPHPAKRSKRADVADDAAKLSLQMNRKSDSRSSSVLDKRADNAELKRSTSHVKAENRLASKTLTGNEDVLPPPKRRRQALEAMSDSATITSEDKMEKHSTALKHDVSCSDNVKSPAPQLHTKRRGVRLCDDDDDDDEEPKTPIHGGSARKVHAPSCVSHSIKNTDVHHEGSIQDQPSIRDSGGLEDGPSKECLPSAKLLNKSLSPNPQATVEKRPKKAMTAQVSHSPGKLDSEGVSSKEVKPISLSPKRSPLSGAAVKPVVEPHKANKPSVKVPSAGIQKIVQAGSSKGSGMASDGLNSSQNQATIQRSKLIASGERRKATPKSNAWITDSALAEGNTMENNLLPGERLEAGTDDKTSSLIDLKIADPVMSMKHLIAAAQAKRRQTHSQNLSHGNPNSDLAPSTDVPWTNLSPASTVQPFLFGSSNVMQPDIQGCYPCTSLASPSSHGHQFSSNNQPDTEEFEERRVSSGHQHAGGSLSGGTEAAVARDAFEGMIETLSRTKESIGRATRLAIDCAKYGIANEVVELLIRKLESEPSFHRKVDLFFLVDSITQCSHSHKGIAGASYIPSVQAALPCLLGAAAPPGAAARENRRQCLKVLRLWLERKILPEPLLRRYMDDIGVSNDDTSAGFFLRRPSRAERAVDDPIREMDGMLVDEYGSNATFQLPGFLSSHVFEEEEEEEDLPSSTCKETGDGSPVAATPATGELETCTVTPNDRRHCILEDVDGELEMEDVSGHPKDERPLFANGSFKIASQQQGSERIMEAVSSNSAELPHLPEGSPPLPLDSPPQTPPLPPSPPPLPPPPPLSPLPPPPLLPPLPSQPHPLSLPPSGPPPSLLPQPLPPQPLIVSQQLHPPQSSIPSSPKLAYQPPVLHEYCNTTSGNQHVQMAANAPQGGHIDQTVRSELFLQQSPCFVPAGVCNTREPSGFNSSRPSDIGRNDLYINPQASQPNQHFQPGNAPFVQRPFHPAPPPQTPSSHYSYSNPTIQQHPQHPYPRPYSLPNLPDAPRRYVADEQWRMSTSEFDTDNQRGVWLSGGRTPSCSGPPFPQDGYFRPPLERPPTNNVGFQPSAPNTLPAGAPIPGHGISQVMPGRPDISVLNCWRPA</sequence>
<dbReference type="Pfam" id="PF00855">
    <property type="entry name" value="PWWP"/>
    <property type="match status" value="1"/>
</dbReference>
<dbReference type="InterPro" id="IPR000313">
    <property type="entry name" value="PWWP_dom"/>
</dbReference>
<feature type="compositionally biased region" description="Basic and acidic residues" evidence="8">
    <location>
        <begin position="529"/>
        <end position="545"/>
    </location>
</feature>
<dbReference type="SMART" id="SM00293">
    <property type="entry name" value="PWWP"/>
    <property type="match status" value="1"/>
</dbReference>
<feature type="compositionally biased region" description="Polar residues" evidence="8">
    <location>
        <begin position="1413"/>
        <end position="1424"/>
    </location>
</feature>
<feature type="compositionally biased region" description="Basic and acidic residues" evidence="8">
    <location>
        <begin position="666"/>
        <end position="679"/>
    </location>
</feature>
<feature type="region of interest" description="Disordered" evidence="8">
    <location>
        <begin position="1114"/>
        <end position="1140"/>
    </location>
</feature>
<keyword evidence="7" id="KW-0539">Nucleus</keyword>
<feature type="region of interest" description="Disordered" evidence="8">
    <location>
        <begin position="819"/>
        <end position="845"/>
    </location>
</feature>
<dbReference type="Pfam" id="PF04818">
    <property type="entry name" value="CID"/>
    <property type="match status" value="1"/>
</dbReference>
<dbReference type="EMBL" id="GHES01020857">
    <property type="protein sequence ID" value="MPA51416.1"/>
    <property type="molecule type" value="Transcribed_RNA"/>
</dbReference>
<accession>A0A5B7A6Y2</accession>
<evidence type="ECO:0000256" key="8">
    <source>
        <dbReference type="SAM" id="MobiDB-lite"/>
    </source>
</evidence>
<feature type="region of interest" description="Disordered" evidence="8">
    <location>
        <begin position="1193"/>
        <end position="1305"/>
    </location>
</feature>
<feature type="region of interest" description="Disordered" evidence="8">
    <location>
        <begin position="1382"/>
        <end position="1431"/>
    </location>
</feature>
<evidence type="ECO:0000256" key="3">
    <source>
        <dbReference type="ARBA" id="ARBA00022664"/>
    </source>
</evidence>
<dbReference type="PRINTS" id="PR01217">
    <property type="entry name" value="PRICHEXTENSN"/>
</dbReference>
<protein>
    <submittedName>
        <fullName evidence="11">Putative ENHANCER OF AG-4 protein 2 isoform X2</fullName>
    </submittedName>
</protein>
<dbReference type="CDD" id="cd20147">
    <property type="entry name" value="PWWP_HULK"/>
    <property type="match status" value="1"/>
</dbReference>
<dbReference type="PROSITE" id="PS51391">
    <property type="entry name" value="CID"/>
    <property type="match status" value="1"/>
</dbReference>
<name>A0A5B7A6Y2_DAVIN</name>
<feature type="region of interest" description="Disordered" evidence="8">
    <location>
        <begin position="724"/>
        <end position="770"/>
    </location>
</feature>
<dbReference type="GO" id="GO:0005634">
    <property type="term" value="C:nucleus"/>
    <property type="evidence" value="ECO:0007669"/>
    <property type="project" value="UniProtKB-SubCell"/>
</dbReference>
<dbReference type="FunFam" id="1.25.40.90:FF:000037">
    <property type="entry name" value="Enhancer of ag-4 2"/>
    <property type="match status" value="1"/>
</dbReference>
<evidence type="ECO:0000256" key="2">
    <source>
        <dbReference type="ARBA" id="ARBA00022473"/>
    </source>
</evidence>